<keyword evidence="1" id="KW-0812">Transmembrane</keyword>
<organism evidence="2">
    <name type="scientific">Bacillus phage SDFMU_Pbc</name>
    <dbReference type="NCBI Taxonomy" id="3076135"/>
    <lineage>
        <taxon>Viruses</taxon>
        <taxon>Duplodnaviria</taxon>
        <taxon>Heunggongvirae</taxon>
        <taxon>Uroviricota</taxon>
        <taxon>Caudoviricetes</taxon>
        <taxon>Herelleviridae</taxon>
        <taxon>Bastillevirinae</taxon>
        <taxon>Agatevirus</taxon>
        <taxon>Agatevirus agate</taxon>
    </lineage>
</organism>
<evidence type="ECO:0000256" key="1">
    <source>
        <dbReference type="SAM" id="Phobius"/>
    </source>
</evidence>
<evidence type="ECO:0000313" key="2">
    <source>
        <dbReference type="EMBL" id="WNO29911.1"/>
    </source>
</evidence>
<protein>
    <submittedName>
        <fullName evidence="2">Uncharacterized protein</fullName>
    </submittedName>
</protein>
<proteinExistence type="predicted"/>
<sequence length="129" mass="14695">MKKFNWTSVLLVILLGASVVLSAVKPFENVFYAFTDVIVAVIFIYAILMFIVRRIMGVKEHGTSYYSLPRMVVLGTLMKSTAVGYVVVKFNGWHSYEVLMLILGLFSLIFLVTTEVDVYRKEKKRESNA</sequence>
<keyword evidence="1" id="KW-0472">Membrane</keyword>
<feature type="transmembrane region" description="Helical" evidence="1">
    <location>
        <begin position="32"/>
        <end position="52"/>
    </location>
</feature>
<name>A0AA96R1F6_9CAUD</name>
<accession>A0AA96R1F6</accession>
<keyword evidence="1" id="KW-1133">Transmembrane helix</keyword>
<feature type="transmembrane region" description="Helical" evidence="1">
    <location>
        <begin position="72"/>
        <end position="92"/>
    </location>
</feature>
<feature type="transmembrane region" description="Helical" evidence="1">
    <location>
        <begin position="98"/>
        <end position="119"/>
    </location>
</feature>
<reference evidence="2" key="1">
    <citation type="submission" date="2023-04" db="EMBL/GenBank/DDBJ databases">
        <authorList>
            <person name="Zhang X."/>
        </authorList>
    </citation>
    <scope>NUCLEOTIDE SEQUENCE</scope>
</reference>
<dbReference type="EMBL" id="OQ884030">
    <property type="protein sequence ID" value="WNO29911.1"/>
    <property type="molecule type" value="Genomic_DNA"/>
</dbReference>